<dbReference type="InterPro" id="IPR027417">
    <property type="entry name" value="P-loop_NTPase"/>
</dbReference>
<dbReference type="InterPro" id="IPR042222">
    <property type="entry name" value="Dynein_2_N"/>
</dbReference>
<keyword evidence="5" id="KW-0677">Repeat</keyword>
<feature type="compositionally biased region" description="Acidic residues" evidence="15">
    <location>
        <begin position="4714"/>
        <end position="4726"/>
    </location>
</feature>
<dbReference type="Pfam" id="PF12774">
    <property type="entry name" value="AAA_6"/>
    <property type="match status" value="2"/>
</dbReference>
<dbReference type="InterPro" id="IPR003593">
    <property type="entry name" value="AAA+_ATPase"/>
</dbReference>
<feature type="region of interest" description="Disordered" evidence="15">
    <location>
        <begin position="4713"/>
        <end position="4736"/>
    </location>
</feature>
<sequence>METDRSWSRGNTASALAADPGIAAAPPDDARVDFIRRHVVRTFPGIKLDALNRKFATDAVASQLFDFLHLADARLLLFTDHGDEASGVVDVYATPPAQLFSSSSRNSSTARAPPVTVLYMIKTVKAPVSAAKFHEEIMSGTLEKNALESLALMLHDVFVPLIGNPRNQQLWPEMVTSSIINNVHGFYSSLQITLGQTKGATCLPLPWDQVVMESAAKSSSSSPEGGGGDGSNNQNPFASPKGPQTDFNAVSGLGKDQVHSLEGCLITWTKQIKNILKQDPEALLNQRDHAHQGPMEELHFWAAKAKNLNSIFAQLQSDSIRKVLQYLDASKSTYNVPFAKLCKEVFLARAEANDNKHYLWPLAKWFEQLASAQTLPDIRDLFRPICHSILLIWKSSRFYNTPARLVVLIRQICNEIIRKAMIHLNGEKLFELIDQGELEQANSMLQVSLQVCAHFKSVYFDYKAKSVTEVPGNPWRIQNNALFIRLDAFLERCHDVLELTQTIYQFQKLAQMEIGGTKGKTLTTSVHQIYADFQETLAQMKNVQYDLMDLDAKHFEDDFYAFRSKNKELERRLASVINQAFDDAKTIVGRFKCLDCFEDLLDRQIIKNELERKHTSLIASYASDLHVVQQIFIENREHPPISPNLPPFAGAVTWCRGLGERIRFPMEKLKQISPRIVLEREDSKEAMKLYTNVMAMLQEYEVQNVKQWGISIETSSKAKLKLPLIRREPAPGSNGVDSSTSSGSKGQQQQQPAGAPQSSVGLLFVNFDAALVQLLREVKYFLLLGLDIPEDALEIYKRAEVFRRQTGNLELIVDMYNTIHSTLLPVERPLVKGYLERMDQVLNKGIKALNWKSHGIDVFLKESMTVVNEANTLLSQLKTHQNRVDELLDIWNASPLLFERKSKALSVEEFEEHQKSLCQQKYHVIKEGGNEIHRLLKESLKHLRVAQGSPDWRAYVDYVSGIVEDGLARVIIQSLGQLREQLDPKRIESEDIPALLEVELDLYGKDIVYFPPIQSTAAKNGVEDLIMRRLEAILHCSTVFKRLDSSEGSYLKEMRENVQIQLLIADIWSFLDQNQKACSAFRHALTKYEYLWTTDLPQMFQEFLSTAWSPYPYTDEQGSRGRIVYADSLPSSTLKSGLVTERSAAKSAISAGSAMATPPPMPAQLLNLERFQEKISFFLGLQNEISESKHVKDVGFVRVNSLPIKQALSTWVTKWVYLFTQYLHDRVVNQLVWVDNFMQKVNAGLDIEIDSANAEKEKPSLMQCMLHIRDVRRLMREDLLVNFAPLKDFVALLKLNGIALDMSYVGKENVLMFLEQAPIRWENMVNKTFKKKEVIQPLQNQMVESIKQEVGEFNRRLTLMKEEFKVAAPLHAPSDSRSVADVYDQLDAYNAKLSQVEQEAARLMELEDIFELASSKYDVLTMLRANFTTLKHIWDFVALLDSIYVNKWQPLLWSDLDADALMEEVDEIERHRYALFSPARSVKDWPIYDYLEQKLHQMTVILPLVKHLHSPAMRDRHWKSLMVLARKHFDLSGTGGLSPSSYATMGTAASGSSGAGDSSSGGKSSLRFEEVLKLELFRFVNEINELVEMASREFKIEQQLQSIETTWNGFQLEFVPYQTAGSKASSGTDKSRDHRGSAVSVEGNDDHPHGTASSSALPVASGEEIEGDIMILKMPNVIIECLEEHQLQLQTMAATGKFVAYFKDKVFEWQLQLGNVDTILKLWITLQRQWCSLESIFLSSAGDIQRQLPSEYQRFEHVDQEMKELFADARMAPSVLVACCQREGREVVLHDLQVELEICQKALNQYLDGKKDIFPRFYFVSNASLLEILSNGNYPPRIQPHFGNCFDGIQSFEFTLQSASDAKGSFGGSLSGRKMSATTSSTSLEERFLAMSMISKEGEVVQFMDSQLIHGTVENWFNDLVMVMQDTLRQKIFDAVETSALWGVDCARHTWVFDYPAQVALLGSQIVWTEEVESALEEFENGTEDAIKKYYDVSTVRLEELIKLVQGQLGALNRQKIITLITVDVHARDVVQSLITKKVSSSLDFQWQSQLRYYTTPVLTSTGQKKEVHIKICDFRSFYSYEYTGNCGRLVITPLTDRCYVTLTTALRLCLGGAPAGPAGTGKTETTKDLARGMGLQCYVFNCSDQMNYLTMANIFRGLAQTGAWGCFDEFNRISVEVLSVVATQVKTVLDATTLLVASTNRGPSGGASSDVGSSGGEGSAQQPIAMPKTGNCEFFGKTIALVPTVGFFITMNPGYAGRAELPENLKALFRSCAMIKPDLQPICENMLMAEGFLKARTLSVKFVTLYDLSSELLSKQKHYDWGLRSVKSVLLVAGSLRRAHSTLSEETVLMQVLRDFNTPRILPPDYSVFMGLLRDLFPNQELPHLKNDTLQTKSARVCAQKKLQPEDGFLKKMMEFEEVLKVRHSVMLIGPAGCGKSTIWNTLAACHNADDDGNALTKHLTVFESVNPKAITADELYGYMTLDNDWRDGVLSSIMRNMSKSVAPFSESQTYKWVVLDGDIDAVWIESMNTVMDDNKVLTLVSNERIPLTKSMRLVFEISSLVNATPATVSRAGIIYVDEGHIGWYPAVESWLQQRESIAEAGILPGLFQKYVDSMFMALEDTKAETIVPVVAIAIMEMQCRLLDGLLSLIGEHEKTPEVLENAFIYCGLWAFGGALASDKGTDDRAAFSTNFKAVAKYKFASASTGGGSTSFPAPTGGADANSAAMLASGTANLFDFYYDVTRNELVYWGEKVPTLMPVGDVPFHALVVPTMESTRVHSIIDLLLCKRKPTILVGSSGSGKSSLVHEHMKGLEDDSVFAYVSMHHYMDARELQSRLEQYLEKRSGRVYGPLYNRKLIYFLDDLNMPFVEEFGTQTALALLRQYMDYNSWYDRHDLSSKKLIQDVQFLACMNPKAGSFTVNPRLHRHFSTLCISMPSKQDLSTIYSALLNQHLTNFADKIKKLASSIITATIDLYSEVRANFLPTATKFHYVFSMRELSSLFQGIFMARPEAYLNNSLQFCRLWIHECFRVFSDRMSSPSEIQRFAEMAIEQTKKNFEEDQAEIFASPLICVNFLGSSSSGSASMEVEYGGGSTLSYVPVAEKTQITACMERKLTEYNETHPVMSLVLFDQALEHVTRIVRILANPRGNALLIGVGGSGKQSLSRLAAFISGYALVSLTTSAFPSYGMSELKEDLKDIYRKAGIRPAKPIVLLLTDSQITDNRFLVPLTDALTSGYISDLFASEEMESMAGSLRMEAKARGVPDTKEQLQEFFYERVRTNLHLILAFSPVGGDLRIRCRNFPSLISCCTMNWFHPWPKEALVDVSLNFLQDVELSTRAIQENVCHHMAEMHMSVTTACTMYAKSYGRHNYVTPTSFLELIRFYRSLLDEKRSSQTLKIKRLEVGLATLKKTALDVAGLQDELKLTMKKVEERKKATDLLLEQMGKQRGDAEVKQRRADEERAKAAQAAEIASQIEAQATVELAIAKPALDAAQQAVNCLNKASLTELKSMGKPPAGVEKVTAAVLMMVKKETKNFSWDNAKKMMAKVDVFKQSLEQYDKENIPPEVVARVEPLIQEDPNFNYEKMKSKSVAAANLCVWVVNIISYHQVYVRVKPLMDTLEKARQTKAEADSELAAVQKLVAEVEGQLNALQASFRDATNEKAKVEAEAQACQERLSLAERLVNGLASENERWTHEIDVLRAGESSLIGDSLLAAGFVSYIGAFNASFRAQLWKNTWLPDIVTREIPITIGSPPDMSDSSGSNGADASENGELGVDAETSLEPSSMSASSPSHESVGVDPLDVLSDSSDVAQWMNEGLPADRISIENGCIITSCQRWPLLVDPQLQGIIWLRACDFRHKKPEGVDARAEQESASQALVILQPAQKNWTTTLKTAITSGQSVILENLGESIDASLEPVIMRQLYKKGRNWFLQFAAEEIEVDPRFRLFLHTKLPNPHYRPEILAYCTLIDFSVTEKGLEDQLLANVVNLEQPDLETQKRQLQQEFNGYQIQLLQLENDLLERLSNAPDDILSDVPLIEGLEKTKLTAIDVGIALRKGKDAEREINLAREVYRPVANEASMMYFLMSQLCKVNHMYRYSLESYMTFFFVALDGVALPAPAAGGDNNHGGAAAAAHDRVGILKEALRWTIFSMVTRGLFEEHKLLFLTQLVFLLLRRGVIGANSGYEPQYARFLLQGSKVVGPENTISWLNESQWQSLQALITLGPFERFVSDLEESEPRFREWYNSTSPELEKLPLDWRELDKSAPFLKILAVKCLRPDRLTQAMGNFILQTLPNGSNFLNCDSQLNSFAILKSAFKESSPWTPMYFILSPGSDVVADVDKLAVQDQERIKGVDYHNIALGQGQEQVAMRTLQMSVENGHWVILNNVHLMPKWMLELDKWLEQLAKMSKTASYATLRSNLSSSKDIIRMGTSRSLSMLPPAGAANSGGGGIGTLHPNFRLFITSDPSTNIPIGVLERSIKLTNEPPTGLRANVKRAFCCFPKNVVDELEPRTRCILFALCYFHSLMLERKKFGPQGFNMLYPFAASDLLASSTVLRNYMDNAPVRVPWPDLRYLFGEIMYGGHIVNELDRLVAATYLQYFLRDDLLEELSMLPFGDDASGGGGGGGGSSGPDGGGGGGGAGGDGGDGPSGGGQQRRDFLAPKLSAGFDRILEHVHTSLLNETPTAFGLHPNAEVAFRTESGQVLLQSMLLLTTKEEDAQENDSDDEEEGTSGLGGGSAAKETADAVQLAAEGVLQDVLENYRDFRFDIQELFFKGSSDSGQREGGSRRSKGGSVSSSEADDMDPFQTVLLQECQRINHLLQTMTDSLSELELAFRGDVPLTEAMEKLQTFLYYERVPDNWLAAACPSRRSLAPWLANLQQRIAQLQEWIGSAPDLPLVLWLPGLFNPQAFLTAVLQTAARKHNVELDSLRITADVTKRTIDTVDAPARDGQFVHGLYLEGARWDFGNGVLETSLPREMYVSMPVLTCRAIVNTAGKDTSSGSGGGGGGGKQGAAGSGNVFDCPVYRTQQRGPTLIFMSPLRTKVPPAKWVLAGVAMLMEVV</sequence>
<dbReference type="Pfam" id="PF03028">
    <property type="entry name" value="Dynein_heavy"/>
    <property type="match status" value="1"/>
</dbReference>
<dbReference type="InterPro" id="IPR004273">
    <property type="entry name" value="Dynein_heavy_D6_P-loop"/>
</dbReference>
<evidence type="ECO:0000259" key="16">
    <source>
        <dbReference type="SMART" id="SM00382"/>
    </source>
</evidence>
<dbReference type="GO" id="GO:0005858">
    <property type="term" value="C:axonemal dynein complex"/>
    <property type="evidence" value="ECO:0007669"/>
    <property type="project" value="TreeGrafter"/>
</dbReference>
<dbReference type="InterPro" id="IPR041466">
    <property type="entry name" value="Dynein_AAA5_ext"/>
</dbReference>
<dbReference type="GO" id="GO:0051959">
    <property type="term" value="F:dynein light intermediate chain binding"/>
    <property type="evidence" value="ECO:0007669"/>
    <property type="project" value="InterPro"/>
</dbReference>
<dbReference type="PANTHER" id="PTHR46532:SF4">
    <property type="entry name" value="AAA+ ATPASE DOMAIN-CONTAINING PROTEIN"/>
    <property type="match status" value="1"/>
</dbReference>
<evidence type="ECO:0000256" key="12">
    <source>
        <dbReference type="ARBA" id="ARBA00023212"/>
    </source>
</evidence>
<dbReference type="InterPro" id="IPR035706">
    <property type="entry name" value="AAA_9"/>
</dbReference>
<dbReference type="InterPro" id="IPR024743">
    <property type="entry name" value="Dynein_HC_stalk"/>
</dbReference>
<dbReference type="Gene3D" id="3.20.180.20">
    <property type="entry name" value="Dynein heavy chain, N-terminal domain 2"/>
    <property type="match status" value="1"/>
</dbReference>
<dbReference type="InterPro" id="IPR041589">
    <property type="entry name" value="DNAH3_AAA_lid_1"/>
</dbReference>
<protein>
    <recommendedName>
        <fullName evidence="16">AAA+ ATPase domain-containing protein</fullName>
    </recommendedName>
</protein>
<evidence type="ECO:0000256" key="15">
    <source>
        <dbReference type="SAM" id="MobiDB-lite"/>
    </source>
</evidence>
<keyword evidence="7" id="KW-0067">ATP-binding</keyword>
<dbReference type="Gene3D" id="1.20.1270.280">
    <property type="match status" value="1"/>
</dbReference>
<feature type="domain" description="AAA+ ATPase" evidence="16">
    <location>
        <begin position="2111"/>
        <end position="2280"/>
    </location>
</feature>
<dbReference type="GO" id="GO:0045505">
    <property type="term" value="F:dynein intermediate chain binding"/>
    <property type="evidence" value="ECO:0007669"/>
    <property type="project" value="InterPro"/>
</dbReference>
<dbReference type="InterPro" id="IPR013602">
    <property type="entry name" value="Dynein_heavy_linker"/>
</dbReference>
<dbReference type="InterPro" id="IPR024317">
    <property type="entry name" value="Dynein_heavy_chain_D4_dom"/>
</dbReference>
<dbReference type="InterPro" id="IPR013594">
    <property type="entry name" value="Dynein_heavy_tail"/>
</dbReference>
<dbReference type="FunFam" id="3.10.490.20:FF:000009">
    <property type="entry name" value="Dynein heavy chain 4"/>
    <property type="match status" value="1"/>
</dbReference>
<evidence type="ECO:0000256" key="8">
    <source>
        <dbReference type="ARBA" id="ARBA00023017"/>
    </source>
</evidence>
<feature type="region of interest" description="Disordered" evidence="15">
    <location>
        <begin position="4773"/>
        <end position="4797"/>
    </location>
</feature>
<dbReference type="Gene3D" id="1.20.140.100">
    <property type="entry name" value="Dynein heavy chain, N-terminal domain 2"/>
    <property type="match status" value="1"/>
</dbReference>
<feature type="coiled-coil region" evidence="14">
    <location>
        <begin position="3619"/>
        <end position="3681"/>
    </location>
</feature>
<dbReference type="KEGG" id="psoj:PHYSODRAFT_535699"/>
<reference evidence="17" key="2">
    <citation type="submission" date="2011-09" db="EMBL/GenBank/DDBJ databases">
        <authorList>
            <consortium name="US DOE Joint Genome Institute (JGI-PGF)"/>
            <person name="Aerts A."/>
            <person name="Grimwood J."/>
            <person name="Schmutz J."/>
            <person name="Lucas S."/>
            <person name="Hammon N."/>
            <person name="Glavina del Rio T."/>
            <person name="Dalin E."/>
            <person name="Tice H."/>
            <person name="Pitluck S."/>
            <person name="Dehal P."/>
            <person name="Chapman J."/>
            <person name="Putman N.H."/>
            <person name="Salamov A.A."/>
            <person name="Terry A."/>
            <person name="Rokhsar D.S."/>
            <person name="Boore J.L."/>
            <person name="Tripathy S."/>
            <person name="Tyler B.M."/>
            <person name="Grigoriev I.V."/>
        </authorList>
    </citation>
    <scope>NUCLEOTIDE SEQUENCE</scope>
    <source>
        <strain evidence="17">P6497</strain>
    </source>
</reference>
<dbReference type="FunCoup" id="G5AI83">
    <property type="interactions" value="3"/>
</dbReference>
<dbReference type="GO" id="GO:0005874">
    <property type="term" value="C:microtubule"/>
    <property type="evidence" value="ECO:0007669"/>
    <property type="project" value="UniProtKB-KW"/>
</dbReference>
<dbReference type="InterPro" id="IPR043157">
    <property type="entry name" value="Dynein_AAA1S"/>
</dbReference>
<dbReference type="Gene3D" id="1.20.58.1120">
    <property type="match status" value="1"/>
</dbReference>
<dbReference type="Pfam" id="PF08393">
    <property type="entry name" value="DHC_N2"/>
    <property type="match status" value="1"/>
</dbReference>
<accession>G5AI83</accession>
<dbReference type="Pfam" id="PF17857">
    <property type="entry name" value="AAA_lid_1"/>
    <property type="match status" value="1"/>
</dbReference>
<dbReference type="Gene3D" id="1.10.8.1220">
    <property type="match status" value="1"/>
</dbReference>
<dbReference type="EMBL" id="JH159154">
    <property type="protein sequence ID" value="EGZ18141.1"/>
    <property type="molecule type" value="Genomic_DNA"/>
</dbReference>
<dbReference type="FunFam" id="3.40.50.300:FF:000049">
    <property type="entry name" value="Dynein, axonemal, heavy chain 5"/>
    <property type="match status" value="1"/>
</dbReference>
<organism evidence="19">
    <name type="scientific">Phytophthora sojae (strain P6497)</name>
    <name type="common">Soybean stem and root rot agent</name>
    <name type="synonym">Phytophthora megasperma f. sp. glycines</name>
    <dbReference type="NCBI Taxonomy" id="1094619"/>
    <lineage>
        <taxon>Eukaryota</taxon>
        <taxon>Sar</taxon>
        <taxon>Stramenopiles</taxon>
        <taxon>Oomycota</taxon>
        <taxon>Peronosporomycetes</taxon>
        <taxon>Peronosporales</taxon>
        <taxon>Peronosporaceae</taxon>
        <taxon>Phytophthora</taxon>
    </lineage>
</organism>
<feature type="region of interest" description="Disordered" evidence="15">
    <location>
        <begin position="723"/>
        <end position="754"/>
    </location>
</feature>
<name>G5AI83_PHYSP</name>
<evidence type="ECO:0000256" key="7">
    <source>
        <dbReference type="ARBA" id="ARBA00022840"/>
    </source>
</evidence>
<dbReference type="STRING" id="1094619.G5AI83"/>
<dbReference type="InterPro" id="IPR035699">
    <property type="entry name" value="AAA_6"/>
</dbReference>
<dbReference type="GeneID" id="20658099"/>
<dbReference type="GO" id="GO:0007018">
    <property type="term" value="P:microtubule-based movement"/>
    <property type="evidence" value="ECO:0007669"/>
    <property type="project" value="InterPro"/>
</dbReference>
<dbReference type="Pfam" id="PF18199">
    <property type="entry name" value="Dynein_C"/>
    <property type="match status" value="1"/>
</dbReference>
<comment type="similarity">
    <text evidence="2">Belongs to the dynein heavy chain family.</text>
</comment>
<evidence type="ECO:0000313" key="18">
    <source>
        <dbReference type="EMBL" id="EGZ18141.1"/>
    </source>
</evidence>
<dbReference type="EMBL" id="JH159174">
    <property type="protein sequence ID" value="EGZ04808.1"/>
    <property type="molecule type" value="Genomic_DNA"/>
</dbReference>
<keyword evidence="9 14" id="KW-0175">Coiled coil</keyword>
<dbReference type="Proteomes" id="UP000002640">
    <property type="component" value="Unassembled WGS sequence"/>
</dbReference>
<dbReference type="InParanoid" id="G5AI83"/>
<dbReference type="KEGG" id="psoj:PHYSODRAFT_502426"/>
<evidence type="ECO:0000256" key="6">
    <source>
        <dbReference type="ARBA" id="ARBA00022741"/>
    </source>
</evidence>
<dbReference type="Gene3D" id="6.10.140.1060">
    <property type="match status" value="1"/>
</dbReference>
<evidence type="ECO:0000313" key="19">
    <source>
        <dbReference type="Proteomes" id="UP000002640"/>
    </source>
</evidence>
<dbReference type="PANTHER" id="PTHR46532">
    <property type="entry name" value="MALE FERTILITY FACTOR KL5"/>
    <property type="match status" value="1"/>
</dbReference>
<dbReference type="InterPro" id="IPR042219">
    <property type="entry name" value="AAA_lid_11_sf"/>
</dbReference>
<dbReference type="Gene3D" id="1.20.920.30">
    <property type="match status" value="1"/>
</dbReference>
<dbReference type="Pfam" id="PF12781">
    <property type="entry name" value="AAA_9"/>
    <property type="match status" value="1"/>
</dbReference>
<keyword evidence="10" id="KW-0969">Cilium</keyword>
<dbReference type="Pfam" id="PF17852">
    <property type="entry name" value="Dynein_AAA_lid"/>
    <property type="match status" value="1"/>
</dbReference>
<feature type="compositionally biased region" description="Low complexity" evidence="15">
    <location>
        <begin position="3750"/>
        <end position="3769"/>
    </location>
</feature>
<dbReference type="Gene3D" id="1.10.8.720">
    <property type="entry name" value="Region D6 of dynein motor"/>
    <property type="match status" value="1"/>
</dbReference>
<dbReference type="InterPro" id="IPR043160">
    <property type="entry name" value="Dynein_C_barrel"/>
</dbReference>
<dbReference type="SUPFAM" id="SSF52540">
    <property type="entry name" value="P-loop containing nucleoside triphosphate hydrolases"/>
    <property type="match status" value="4"/>
</dbReference>
<keyword evidence="3" id="KW-0963">Cytoplasm</keyword>
<keyword evidence="19" id="KW-1185">Reference proteome</keyword>
<keyword evidence="8" id="KW-0243">Dynein</keyword>
<feature type="compositionally biased region" description="Low complexity" evidence="15">
    <location>
        <begin position="731"/>
        <end position="754"/>
    </location>
</feature>
<dbReference type="Gene3D" id="3.10.490.20">
    <property type="match status" value="1"/>
</dbReference>
<dbReference type="GO" id="GO:0008569">
    <property type="term" value="F:minus-end-directed microtubule motor activity"/>
    <property type="evidence" value="ECO:0007669"/>
    <property type="project" value="InterPro"/>
</dbReference>
<dbReference type="InterPro" id="IPR026983">
    <property type="entry name" value="DHC"/>
</dbReference>
<dbReference type="RefSeq" id="XP_009527199.1">
    <property type="nucleotide sequence ID" value="XM_009528904.1"/>
</dbReference>
<evidence type="ECO:0000256" key="10">
    <source>
        <dbReference type="ARBA" id="ARBA00023069"/>
    </source>
</evidence>
<feature type="compositionally biased region" description="Gly residues" evidence="15">
    <location>
        <begin position="4615"/>
        <end position="4650"/>
    </location>
</feature>
<dbReference type="Pfam" id="PF12777">
    <property type="entry name" value="MT"/>
    <property type="match status" value="1"/>
</dbReference>
<keyword evidence="4" id="KW-0493">Microtubule</keyword>
<comment type="subcellular location">
    <subcellularLocation>
        <location evidence="1">Cytoplasm</location>
        <location evidence="1">Cytoskeleton</location>
        <location evidence="1">Cilium axoneme</location>
    </subcellularLocation>
</comment>
<evidence type="ECO:0000256" key="9">
    <source>
        <dbReference type="ARBA" id="ARBA00023054"/>
    </source>
</evidence>
<keyword evidence="13" id="KW-0966">Cell projection</keyword>
<dbReference type="Gene3D" id="1.10.287.2620">
    <property type="match status" value="1"/>
</dbReference>
<dbReference type="InterPro" id="IPR042228">
    <property type="entry name" value="Dynein_linker_3"/>
</dbReference>
<dbReference type="FunFam" id="1.10.8.710:FF:000007">
    <property type="entry name" value="Putative dynein heavy chain"/>
    <property type="match status" value="1"/>
</dbReference>
<evidence type="ECO:0000256" key="1">
    <source>
        <dbReference type="ARBA" id="ARBA00004430"/>
    </source>
</evidence>
<dbReference type="GO" id="GO:0005524">
    <property type="term" value="F:ATP binding"/>
    <property type="evidence" value="ECO:0007669"/>
    <property type="project" value="UniProtKB-KW"/>
</dbReference>
<feature type="region of interest" description="Disordered" evidence="15">
    <location>
        <begin position="214"/>
        <end position="251"/>
    </location>
</feature>
<evidence type="ECO:0000256" key="13">
    <source>
        <dbReference type="ARBA" id="ARBA00023273"/>
    </source>
</evidence>
<dbReference type="FunFam" id="1.20.58.1120:FF:000001">
    <property type="entry name" value="dynein heavy chain 2, axonemal"/>
    <property type="match status" value="1"/>
</dbReference>
<dbReference type="Gene3D" id="1.10.8.710">
    <property type="match status" value="1"/>
</dbReference>
<dbReference type="Pfam" id="PF12780">
    <property type="entry name" value="AAA_8"/>
    <property type="match status" value="1"/>
</dbReference>
<keyword evidence="11" id="KW-0505">Motor protein</keyword>
<evidence type="ECO:0000256" key="5">
    <source>
        <dbReference type="ARBA" id="ARBA00022737"/>
    </source>
</evidence>
<feature type="region of interest" description="Disordered" evidence="15">
    <location>
        <begin position="3747"/>
        <end position="3770"/>
    </location>
</feature>
<evidence type="ECO:0000256" key="4">
    <source>
        <dbReference type="ARBA" id="ARBA00022701"/>
    </source>
</evidence>
<dbReference type="FunFam" id="1.20.920.30:FF:000002">
    <property type="entry name" value="Dynein axonemal heavy chain 3"/>
    <property type="match status" value="1"/>
</dbReference>
<feature type="coiled-coil region" evidence="14">
    <location>
        <begin position="1343"/>
        <end position="1406"/>
    </location>
</feature>
<evidence type="ECO:0000256" key="11">
    <source>
        <dbReference type="ARBA" id="ARBA00023175"/>
    </source>
</evidence>
<dbReference type="RefSeq" id="XP_009539784.1">
    <property type="nucleotide sequence ID" value="XM_009541489.1"/>
</dbReference>
<feature type="region of interest" description="Disordered" evidence="15">
    <location>
        <begin position="1621"/>
        <end position="1658"/>
    </location>
</feature>
<dbReference type="FunFam" id="1.20.920.20:FF:000001">
    <property type="entry name" value="dynein heavy chain 2, axonemal"/>
    <property type="match status" value="1"/>
</dbReference>
<keyword evidence="6" id="KW-0547">Nucleotide-binding</keyword>
<dbReference type="InterPro" id="IPR041658">
    <property type="entry name" value="AAA_lid_11"/>
</dbReference>
<dbReference type="SMART" id="SM00382">
    <property type="entry name" value="AAA"/>
    <property type="match status" value="3"/>
</dbReference>
<dbReference type="Gene3D" id="1.20.920.20">
    <property type="match status" value="1"/>
</dbReference>
<dbReference type="Gene3D" id="1.10.472.130">
    <property type="match status" value="1"/>
</dbReference>
<reference evidence="17 19" key="1">
    <citation type="journal article" date="2006" name="Science">
        <title>Phytophthora genome sequences uncover evolutionary origins and mechanisms of pathogenesis.</title>
        <authorList>
            <person name="Tyler B.M."/>
            <person name="Tripathy S."/>
            <person name="Zhang X."/>
            <person name="Dehal P."/>
            <person name="Jiang R.H."/>
            <person name="Aerts A."/>
            <person name="Arredondo F.D."/>
            <person name="Baxter L."/>
            <person name="Bensasson D."/>
            <person name="Beynon J.L."/>
            <person name="Chapman J."/>
            <person name="Damasceno C.M."/>
            <person name="Dorrance A.E."/>
            <person name="Dou D."/>
            <person name="Dickerman A.W."/>
            <person name="Dubchak I.L."/>
            <person name="Garbelotto M."/>
            <person name="Gijzen M."/>
            <person name="Gordon S.G."/>
            <person name="Govers F."/>
            <person name="Grunwald N.J."/>
            <person name="Huang W."/>
            <person name="Ivors K.L."/>
            <person name="Jones R.W."/>
            <person name="Kamoun S."/>
            <person name="Krampis K."/>
            <person name="Lamour K.H."/>
            <person name="Lee M.K."/>
            <person name="McDonald W.H."/>
            <person name="Medina M."/>
            <person name="Meijer H.J."/>
            <person name="Nordberg E.K."/>
            <person name="Maclean D.J."/>
            <person name="Ospina-Giraldo M.D."/>
            <person name="Morris P.F."/>
            <person name="Phuntumart V."/>
            <person name="Putnam N.H."/>
            <person name="Rash S."/>
            <person name="Rose J.K."/>
            <person name="Sakihama Y."/>
            <person name="Salamov A.A."/>
            <person name="Savidor A."/>
            <person name="Scheuring C.F."/>
            <person name="Smith B.M."/>
            <person name="Sobral B.W."/>
            <person name="Terry A."/>
            <person name="Torto-Alalibo T.A."/>
            <person name="Win J."/>
            <person name="Xu Z."/>
            <person name="Zhang H."/>
            <person name="Grigoriev I.V."/>
            <person name="Rokhsar D.S."/>
            <person name="Boore J.L."/>
        </authorList>
    </citation>
    <scope>NUCLEOTIDE SEQUENCE [LARGE SCALE GENOMIC DNA]</scope>
    <source>
        <strain evidence="17 19">P6497</strain>
    </source>
</reference>
<evidence type="ECO:0000256" key="3">
    <source>
        <dbReference type="ARBA" id="ARBA00022490"/>
    </source>
</evidence>
<dbReference type="Gene3D" id="3.40.50.300">
    <property type="entry name" value="P-loop containing nucleotide triphosphate hydrolases"/>
    <property type="match status" value="5"/>
</dbReference>
<feature type="region of interest" description="Disordered" evidence="15">
    <location>
        <begin position="2202"/>
        <end position="2223"/>
    </location>
</feature>
<evidence type="ECO:0000256" key="2">
    <source>
        <dbReference type="ARBA" id="ARBA00008887"/>
    </source>
</evidence>
<gene>
    <name evidence="18" type="ORF">PHYSODRAFT_502426</name>
    <name evidence="17" type="ORF">PHYSODRAFT_535699</name>
</gene>
<evidence type="ECO:0000313" key="17">
    <source>
        <dbReference type="EMBL" id="EGZ04808.1"/>
    </source>
</evidence>
<dbReference type="FunFam" id="3.40.50.300:FF:000044">
    <property type="entry name" value="Dynein heavy chain 5, axonemal"/>
    <property type="match status" value="1"/>
</dbReference>
<feature type="region of interest" description="Disordered" evidence="15">
    <location>
        <begin position="4614"/>
        <end position="4653"/>
    </location>
</feature>
<dbReference type="GeneID" id="20662155"/>
<keyword evidence="12" id="KW-0206">Cytoskeleton</keyword>
<evidence type="ECO:0000256" key="14">
    <source>
        <dbReference type="SAM" id="Coils"/>
    </source>
</evidence>
<dbReference type="Pfam" id="PF12775">
    <property type="entry name" value="AAA_7"/>
    <property type="match status" value="1"/>
</dbReference>
<dbReference type="Pfam" id="PF18198">
    <property type="entry name" value="AAA_lid_11"/>
    <property type="match status" value="1"/>
</dbReference>
<dbReference type="Pfam" id="PF08385">
    <property type="entry name" value="DHC_N1"/>
    <property type="match status" value="1"/>
</dbReference>
<dbReference type="InterPro" id="IPR041228">
    <property type="entry name" value="Dynein_C"/>
</dbReference>
<feature type="domain" description="AAA+ ATPase" evidence="16">
    <location>
        <begin position="2423"/>
        <end position="2662"/>
    </location>
</feature>
<dbReference type="FunFam" id="1.20.140.100:FF:000001">
    <property type="entry name" value="dynein heavy chain 17, axonemal"/>
    <property type="match status" value="1"/>
</dbReference>
<proteinExistence type="inferred from homology"/>
<feature type="domain" description="AAA+ ATPase" evidence="16">
    <location>
        <begin position="2788"/>
        <end position="2941"/>
    </location>
</feature>